<accession>A0A326U731</accession>
<dbReference type="PANTHER" id="PTHR34512">
    <property type="entry name" value="CELL SURFACE PROTEIN"/>
    <property type="match status" value="1"/>
</dbReference>
<reference evidence="3 4" key="1">
    <citation type="submission" date="2018-06" db="EMBL/GenBank/DDBJ databases">
        <title>Genomic Encyclopedia of Archaeal and Bacterial Type Strains, Phase II (KMG-II): from individual species to whole genera.</title>
        <authorList>
            <person name="Goeker M."/>
        </authorList>
    </citation>
    <scope>NUCLEOTIDE SEQUENCE [LARGE SCALE GENOMIC DNA]</scope>
    <source>
        <strain evidence="3 4">ATCC BAA-1881</strain>
    </source>
</reference>
<keyword evidence="1" id="KW-0812">Transmembrane</keyword>
<evidence type="ECO:0000313" key="4">
    <source>
        <dbReference type="Proteomes" id="UP000248806"/>
    </source>
</evidence>
<sequence>MAEKQEKDFREQYIDEDIEALLASSDDAFLPDASQQAARRAVQALERHYTPQPDYAALQRVWKRLEPHTHTATQAKTEKAASKLVMFKQKKHQKRPVLRSVALLAAVLCITVLAGSGIILLQALAQKNTTTTTTTLSTQFAYTKGKLYALDAKTHKPLWSFGGSNAVLSLGTLHGDTYYTYATEDQQLRLFALDAKSGSVRWKAPIDDKAISYLTQNSKPVITDNAVYVSFSLGTTLYIKAYQAQNGDSLWTHAEPLPQSKTIENQSSSYLAAATANQIYLILTTSDKSVIVTLNEKGKEVGQATYSAAFHEGAIFAQNKLYMIGTAPENTDQLFSYDLATRKMTVYQLAGVTNESALQYQDGVLYFSASARNTSALYAYSVQDGRKLWEQPLSSPAPYLYVAGKHLYTLNYHTREGYSVTAYNTQNGAYEWKSSFYEQDSLPPQPVADENVVYIGLSQNRVLMLQVKDGKTLGTFTIPSSEQVKDPNDQVLMQLYSK</sequence>
<dbReference type="PANTHER" id="PTHR34512:SF30">
    <property type="entry name" value="OUTER MEMBRANE PROTEIN ASSEMBLY FACTOR BAMB"/>
    <property type="match status" value="1"/>
</dbReference>
<dbReference type="EMBL" id="QKUF01000010">
    <property type="protein sequence ID" value="PZW28431.1"/>
    <property type="molecule type" value="Genomic_DNA"/>
</dbReference>
<dbReference type="RefSeq" id="WP_111323570.1">
    <property type="nucleotide sequence ID" value="NZ_BIFX01000001.1"/>
</dbReference>
<dbReference type="OrthoDB" id="136217at2"/>
<dbReference type="Pfam" id="PF13360">
    <property type="entry name" value="PQQ_2"/>
    <property type="match status" value="2"/>
</dbReference>
<feature type="domain" description="Pyrrolo-quinoline quinone repeat" evidence="2">
    <location>
        <begin position="144"/>
        <end position="314"/>
    </location>
</feature>
<organism evidence="3 4">
    <name type="scientific">Thermosporothrix hazakensis</name>
    <dbReference type="NCBI Taxonomy" id="644383"/>
    <lineage>
        <taxon>Bacteria</taxon>
        <taxon>Bacillati</taxon>
        <taxon>Chloroflexota</taxon>
        <taxon>Ktedonobacteria</taxon>
        <taxon>Ktedonobacterales</taxon>
        <taxon>Thermosporotrichaceae</taxon>
        <taxon>Thermosporothrix</taxon>
    </lineage>
</organism>
<dbReference type="AlphaFoldDB" id="A0A326U731"/>
<evidence type="ECO:0000256" key="1">
    <source>
        <dbReference type="SAM" id="Phobius"/>
    </source>
</evidence>
<keyword evidence="1" id="KW-0472">Membrane</keyword>
<dbReference type="InterPro" id="IPR018391">
    <property type="entry name" value="PQQ_b-propeller_rpt"/>
</dbReference>
<dbReference type="SMART" id="SM00564">
    <property type="entry name" value="PQQ"/>
    <property type="match status" value="6"/>
</dbReference>
<evidence type="ECO:0000313" key="3">
    <source>
        <dbReference type="EMBL" id="PZW28431.1"/>
    </source>
</evidence>
<keyword evidence="4" id="KW-1185">Reference proteome</keyword>
<comment type="caution">
    <text evidence="3">The sequence shown here is derived from an EMBL/GenBank/DDBJ whole genome shotgun (WGS) entry which is preliminary data.</text>
</comment>
<dbReference type="Proteomes" id="UP000248806">
    <property type="component" value="Unassembled WGS sequence"/>
</dbReference>
<keyword evidence="1" id="KW-1133">Transmembrane helix</keyword>
<gene>
    <name evidence="3" type="ORF">EI42_03185</name>
</gene>
<feature type="transmembrane region" description="Helical" evidence="1">
    <location>
        <begin position="97"/>
        <end position="121"/>
    </location>
</feature>
<dbReference type="InterPro" id="IPR011047">
    <property type="entry name" value="Quinoprotein_ADH-like_sf"/>
</dbReference>
<dbReference type="InterPro" id="IPR002372">
    <property type="entry name" value="PQQ_rpt_dom"/>
</dbReference>
<feature type="domain" description="Pyrrolo-quinoline quinone repeat" evidence="2">
    <location>
        <begin position="371"/>
        <end position="481"/>
    </location>
</feature>
<name>A0A326U731_THEHA</name>
<evidence type="ECO:0000259" key="2">
    <source>
        <dbReference type="Pfam" id="PF13360"/>
    </source>
</evidence>
<dbReference type="Gene3D" id="2.130.10.10">
    <property type="entry name" value="YVTN repeat-like/Quinoprotein amine dehydrogenase"/>
    <property type="match status" value="1"/>
</dbReference>
<proteinExistence type="predicted"/>
<protein>
    <submittedName>
        <fullName evidence="3">Outer membrane protein assembly factor BamB</fullName>
    </submittedName>
</protein>
<dbReference type="InterPro" id="IPR015943">
    <property type="entry name" value="WD40/YVTN_repeat-like_dom_sf"/>
</dbReference>
<dbReference type="Gene3D" id="2.40.128.630">
    <property type="match status" value="1"/>
</dbReference>
<dbReference type="SUPFAM" id="SSF50998">
    <property type="entry name" value="Quinoprotein alcohol dehydrogenase-like"/>
    <property type="match status" value="2"/>
</dbReference>